<reference evidence="2 3" key="1">
    <citation type="submission" date="2020-05" db="EMBL/GenBank/DDBJ databases">
        <title>Erythrobacter mangrovi sp. nov., isolated from rhizosphere soil of mangrove plant (Kandelia candel).</title>
        <authorList>
            <person name="Ye Y.H."/>
        </authorList>
    </citation>
    <scope>NUCLEOTIDE SEQUENCE [LARGE SCALE GENOMIC DNA]</scope>
    <source>
        <strain evidence="2 3">EB310</strain>
    </source>
</reference>
<proteinExistence type="predicted"/>
<dbReference type="EMBL" id="CP053921">
    <property type="protein sequence ID" value="QKG71068.1"/>
    <property type="molecule type" value="Genomic_DNA"/>
</dbReference>
<dbReference type="Proteomes" id="UP000504693">
    <property type="component" value="Chromosome"/>
</dbReference>
<name>A0A7D4CM50_9SPHN</name>
<evidence type="ECO:0000313" key="2">
    <source>
        <dbReference type="EMBL" id="QKG71068.1"/>
    </source>
</evidence>
<keyword evidence="3" id="KW-1185">Reference proteome</keyword>
<sequence>MTRWLVILDGSTDLEKLESAGQVLQALGRSVAIVDATDASNLRAMAGVSSVTTGHPGSDVLAKLDEGARLFVEAWSEQEKMANKQRRGDDLDWDDPAFDSP</sequence>
<dbReference type="AlphaFoldDB" id="A0A7D4CM50"/>
<dbReference type="KEGG" id="emv:HQR01_06595"/>
<feature type="compositionally biased region" description="Acidic residues" evidence="1">
    <location>
        <begin position="91"/>
        <end position="101"/>
    </location>
</feature>
<feature type="region of interest" description="Disordered" evidence="1">
    <location>
        <begin position="80"/>
        <end position="101"/>
    </location>
</feature>
<dbReference type="RefSeq" id="WP_173213678.1">
    <property type="nucleotide sequence ID" value="NZ_CP053921.1"/>
</dbReference>
<feature type="compositionally biased region" description="Basic and acidic residues" evidence="1">
    <location>
        <begin position="80"/>
        <end position="90"/>
    </location>
</feature>
<gene>
    <name evidence="2" type="ORF">HQR01_06595</name>
</gene>
<evidence type="ECO:0000256" key="1">
    <source>
        <dbReference type="SAM" id="MobiDB-lite"/>
    </source>
</evidence>
<evidence type="ECO:0000313" key="3">
    <source>
        <dbReference type="Proteomes" id="UP000504693"/>
    </source>
</evidence>
<accession>A0A7D4CM50</accession>
<protein>
    <submittedName>
        <fullName evidence="2">Uncharacterized protein</fullName>
    </submittedName>
</protein>
<organism evidence="2 3">
    <name type="scientific">Erythrobacter mangrovi</name>
    <dbReference type="NCBI Taxonomy" id="2739433"/>
    <lineage>
        <taxon>Bacteria</taxon>
        <taxon>Pseudomonadati</taxon>
        <taxon>Pseudomonadota</taxon>
        <taxon>Alphaproteobacteria</taxon>
        <taxon>Sphingomonadales</taxon>
        <taxon>Erythrobacteraceae</taxon>
        <taxon>Erythrobacter/Porphyrobacter group</taxon>
        <taxon>Erythrobacter</taxon>
    </lineage>
</organism>